<comment type="caution">
    <text evidence="2">The sequence shown here is derived from an EMBL/GenBank/DDBJ whole genome shotgun (WGS) entry which is preliminary data.</text>
</comment>
<accession>A0A2T7NZC7</accession>
<dbReference type="OrthoDB" id="20949at2759"/>
<dbReference type="EMBL" id="PZQS01000008">
    <property type="protein sequence ID" value="PVD26532.1"/>
    <property type="molecule type" value="Genomic_DNA"/>
</dbReference>
<evidence type="ECO:0000313" key="3">
    <source>
        <dbReference type="Proteomes" id="UP000245119"/>
    </source>
</evidence>
<gene>
    <name evidence="2" type="ORF">C0Q70_14209</name>
</gene>
<sequence length="98" mass="10945">MQQTKTTMTKEDSGSEISLNDDAADEDQSEKSGLANVMAKILSKSTPEKKSVILCRGKTDREIQKKKRSKGNEDSRSQMCQILMKVLVMIQKLGKKLP</sequence>
<organism evidence="2 3">
    <name type="scientific">Pomacea canaliculata</name>
    <name type="common">Golden apple snail</name>
    <dbReference type="NCBI Taxonomy" id="400727"/>
    <lineage>
        <taxon>Eukaryota</taxon>
        <taxon>Metazoa</taxon>
        <taxon>Spiralia</taxon>
        <taxon>Lophotrochozoa</taxon>
        <taxon>Mollusca</taxon>
        <taxon>Gastropoda</taxon>
        <taxon>Caenogastropoda</taxon>
        <taxon>Architaenioglossa</taxon>
        <taxon>Ampullarioidea</taxon>
        <taxon>Ampullariidae</taxon>
        <taxon>Pomacea</taxon>
    </lineage>
</organism>
<evidence type="ECO:0000256" key="1">
    <source>
        <dbReference type="SAM" id="MobiDB-lite"/>
    </source>
</evidence>
<proteinExistence type="predicted"/>
<keyword evidence="3" id="KW-1185">Reference proteome</keyword>
<dbReference type="AlphaFoldDB" id="A0A2T7NZC7"/>
<evidence type="ECO:0000313" key="2">
    <source>
        <dbReference type="EMBL" id="PVD26532.1"/>
    </source>
</evidence>
<protein>
    <submittedName>
        <fullName evidence="2">Uncharacterized protein</fullName>
    </submittedName>
</protein>
<dbReference type="Proteomes" id="UP000245119">
    <property type="component" value="Linkage Group LG8"/>
</dbReference>
<name>A0A2T7NZC7_POMCA</name>
<feature type="region of interest" description="Disordered" evidence="1">
    <location>
        <begin position="1"/>
        <end position="32"/>
    </location>
</feature>
<reference evidence="2 3" key="1">
    <citation type="submission" date="2018-04" db="EMBL/GenBank/DDBJ databases">
        <title>The genome of golden apple snail Pomacea canaliculata provides insight into stress tolerance and invasive adaptation.</title>
        <authorList>
            <person name="Liu C."/>
            <person name="Liu B."/>
            <person name="Ren Y."/>
            <person name="Zhang Y."/>
            <person name="Wang H."/>
            <person name="Li S."/>
            <person name="Jiang F."/>
            <person name="Yin L."/>
            <person name="Zhang G."/>
            <person name="Qian W."/>
            <person name="Fan W."/>
        </authorList>
    </citation>
    <scope>NUCLEOTIDE SEQUENCE [LARGE SCALE GENOMIC DNA]</scope>
    <source>
        <strain evidence="2">SZHN2017</strain>
        <tissue evidence="2">Muscle</tissue>
    </source>
</reference>